<comment type="caution">
    <text evidence="1">The sequence shown here is derived from an EMBL/GenBank/DDBJ whole genome shotgun (WGS) entry which is preliminary data.</text>
</comment>
<dbReference type="RefSeq" id="WP_045985068.1">
    <property type="nucleotide sequence ID" value="NZ_CP063052.1"/>
</dbReference>
<sequence length="383" mass="43642">MFDYTAFNQTAAQNQDIISKLNEIYALAMKSYPPLSRFSIALIGNNTVSNYYVRDKLADIGRYDYLEQELRENSSLTSIAFTANIRIVDCLRDMLQTERIKELIKLGHSSSYTFPISYQGKTIGFIFFNASEDGFFSLSDSQRDFAYLSQLIAGLFVQLYENQKHFQSTLAVALNMGHARDPETQEHLTRMGMYSELIARLLSETVAEVTHPFIHRIRLYAPFHDIGKYMIPDEILYSNRRYTPQEREIMNRHTVYGEGIIDDVISLSSVNSVSGEEIAFIKNIVRHHHEHFNGKGLPDGLKGESIPLEARIVTLADVFDALLSKRAYKPAWSVDQVVDYIEENEGVIFDPQCVRVLVSNLDLFLDIRAAYVDRAEAVDAMAS</sequence>
<dbReference type="SMART" id="SM00471">
    <property type="entry name" value="HDc"/>
    <property type="match status" value="1"/>
</dbReference>
<dbReference type="InterPro" id="IPR037522">
    <property type="entry name" value="HD_GYP_dom"/>
</dbReference>
<name>A0A837GC30_9VIBR</name>
<reference evidence="1" key="1">
    <citation type="journal article" date="2015" name="BMC Genomics">
        <title>Genome mining reveals unlocked bioactive potential of marine Gram-negative bacteria.</title>
        <authorList>
            <person name="Machado H."/>
            <person name="Sonnenschein E.C."/>
            <person name="Melchiorsen J."/>
            <person name="Gram L."/>
        </authorList>
    </citation>
    <scope>NUCLEOTIDE SEQUENCE</scope>
    <source>
        <strain evidence="1">S2052</strain>
    </source>
</reference>
<accession>A0A837GC30</accession>
<keyword evidence="1" id="KW-0378">Hydrolase</keyword>
<dbReference type="Gene3D" id="1.10.3210.10">
    <property type="entry name" value="Hypothetical protein af1432"/>
    <property type="match status" value="1"/>
</dbReference>
<dbReference type="InterPro" id="IPR052020">
    <property type="entry name" value="Cyclic_di-GMP/3'3'-cGAMP_PDE"/>
</dbReference>
<dbReference type="InterPro" id="IPR003607">
    <property type="entry name" value="HD/PDEase_dom"/>
</dbReference>
<dbReference type="CDD" id="cd00077">
    <property type="entry name" value="HDc"/>
    <property type="match status" value="1"/>
</dbReference>
<dbReference type="Pfam" id="PF13487">
    <property type="entry name" value="HD_5"/>
    <property type="match status" value="1"/>
</dbReference>
<dbReference type="EMBL" id="JXXR01000002">
    <property type="protein sequence ID" value="KJY77048.1"/>
    <property type="molecule type" value="Genomic_DNA"/>
</dbReference>
<dbReference type="AlphaFoldDB" id="A0A837GC30"/>
<proteinExistence type="predicted"/>
<organism evidence="1">
    <name type="scientific">Vibrio coralliilyticus</name>
    <dbReference type="NCBI Taxonomy" id="190893"/>
    <lineage>
        <taxon>Bacteria</taxon>
        <taxon>Pseudomonadati</taxon>
        <taxon>Pseudomonadota</taxon>
        <taxon>Gammaproteobacteria</taxon>
        <taxon>Vibrionales</taxon>
        <taxon>Vibrionaceae</taxon>
        <taxon>Vibrio</taxon>
    </lineage>
</organism>
<evidence type="ECO:0000313" key="1">
    <source>
        <dbReference type="EMBL" id="KJY77048.1"/>
    </source>
</evidence>
<dbReference type="SUPFAM" id="SSF109604">
    <property type="entry name" value="HD-domain/PDEase-like"/>
    <property type="match status" value="1"/>
</dbReference>
<dbReference type="GO" id="GO:0008081">
    <property type="term" value="F:phosphoric diester hydrolase activity"/>
    <property type="evidence" value="ECO:0007669"/>
    <property type="project" value="UniProtKB-ARBA"/>
</dbReference>
<dbReference type="PANTHER" id="PTHR45228">
    <property type="entry name" value="CYCLIC DI-GMP PHOSPHODIESTERASE TM_0186-RELATED"/>
    <property type="match status" value="1"/>
</dbReference>
<dbReference type="PROSITE" id="PS51832">
    <property type="entry name" value="HD_GYP"/>
    <property type="match status" value="1"/>
</dbReference>
<gene>
    <name evidence="1" type="ORF">TW71_04285</name>
</gene>
<protein>
    <submittedName>
        <fullName evidence="1">Metal-dependent phosphohydrolase</fullName>
    </submittedName>
</protein>